<keyword evidence="6" id="KW-1133">Transmembrane helix</keyword>
<dbReference type="SMART" id="SM00228">
    <property type="entry name" value="PDZ"/>
    <property type="match status" value="1"/>
</dbReference>
<dbReference type="Gene3D" id="3.30.750.44">
    <property type="match status" value="1"/>
</dbReference>
<evidence type="ECO:0000256" key="2">
    <source>
        <dbReference type="ARBA" id="ARBA00022670"/>
    </source>
</evidence>
<dbReference type="InterPro" id="IPR001478">
    <property type="entry name" value="PDZ"/>
</dbReference>
<dbReference type="SMART" id="SM00245">
    <property type="entry name" value="TSPc"/>
    <property type="match status" value="1"/>
</dbReference>
<dbReference type="Gene3D" id="2.30.42.10">
    <property type="match status" value="1"/>
</dbReference>
<sequence>MTRKKLQVWLPLILSVVMISGMFFGFKLHQRTGSTQGFFKRDKRSALQEALDLIQDRYVDSVKIGALQDSAMEGLMGHLDPHSVYIPATDFNEANEDLIGNFDGIGVEFNIFSDTVNVLYVIPNGPGDKAGMQIGDRIVAVNDSNVVSKTMPSDDIRRMIRGKAGTQVKLTIVRADKKITLAPTRGTIPLPSLDAALMLDSITGYIKINKFAETTYREFMEAMEKLQAQKMQSLIFDLRGNGGGLMSQAVNIADEFLDGDKLIVYTEGTNTPRQEYRAKKEGVFEKGKLVVLVDELSASASEIVAGALQDWDRASIVGRRTFGKGLVQEQYVLSDGSAIRLTVSRYYTPSGRSIQRPYDQGKKVYMEEIYDRYHSGEMLTADSIHNTTKKAYKTKGGRTVYGGGGIVPDAFVPIDTSLLSRSVTRLYLDGRFNNFVYQYYMQNKPQLMQYKTPAQFAAQYNNLETAWTQLVQYASKDSINLKKIPARDKEEIKEQMKAYLARFRWRTQGFYEVSTRYDDVVTKAVEVVKK</sequence>
<dbReference type="PANTHER" id="PTHR32060">
    <property type="entry name" value="TAIL-SPECIFIC PROTEASE"/>
    <property type="match status" value="1"/>
</dbReference>
<dbReference type="SUPFAM" id="SSF50156">
    <property type="entry name" value="PDZ domain-like"/>
    <property type="match status" value="1"/>
</dbReference>
<gene>
    <name evidence="8" type="ORF">SAMN05444008_1021</name>
</gene>
<reference evidence="8 9" key="1">
    <citation type="submission" date="2016-11" db="EMBL/GenBank/DDBJ databases">
        <authorList>
            <person name="Jaros S."/>
            <person name="Januszkiewicz K."/>
            <person name="Wedrychowicz H."/>
        </authorList>
    </citation>
    <scope>NUCLEOTIDE SEQUENCE [LARGE SCALE GENOMIC DNA]</scope>
    <source>
        <strain evidence="8 9">DSM 26897</strain>
    </source>
</reference>
<evidence type="ECO:0000259" key="7">
    <source>
        <dbReference type="PROSITE" id="PS50106"/>
    </source>
</evidence>
<evidence type="ECO:0000256" key="1">
    <source>
        <dbReference type="ARBA" id="ARBA00009179"/>
    </source>
</evidence>
<dbReference type="GO" id="GO:0008236">
    <property type="term" value="F:serine-type peptidase activity"/>
    <property type="evidence" value="ECO:0007669"/>
    <property type="project" value="UniProtKB-KW"/>
</dbReference>
<evidence type="ECO:0000256" key="6">
    <source>
        <dbReference type="SAM" id="Phobius"/>
    </source>
</evidence>
<evidence type="ECO:0000313" key="8">
    <source>
        <dbReference type="EMBL" id="SHE57960.1"/>
    </source>
</evidence>
<evidence type="ECO:0000313" key="9">
    <source>
        <dbReference type="Proteomes" id="UP000184368"/>
    </source>
</evidence>
<dbReference type="Proteomes" id="UP000184368">
    <property type="component" value="Unassembled WGS sequence"/>
</dbReference>
<dbReference type="Pfam" id="PF17820">
    <property type="entry name" value="PDZ_6"/>
    <property type="match status" value="1"/>
</dbReference>
<dbReference type="GO" id="GO:0007165">
    <property type="term" value="P:signal transduction"/>
    <property type="evidence" value="ECO:0007669"/>
    <property type="project" value="TreeGrafter"/>
</dbReference>
<feature type="domain" description="PDZ" evidence="7">
    <location>
        <begin position="100"/>
        <end position="161"/>
    </location>
</feature>
<keyword evidence="6" id="KW-0812">Transmembrane</keyword>
<comment type="similarity">
    <text evidence="1 5">Belongs to the peptidase S41A family.</text>
</comment>
<dbReference type="InterPro" id="IPR036034">
    <property type="entry name" value="PDZ_sf"/>
</dbReference>
<dbReference type="EMBL" id="FQUO01000002">
    <property type="protein sequence ID" value="SHE57960.1"/>
    <property type="molecule type" value="Genomic_DNA"/>
</dbReference>
<proteinExistence type="inferred from homology"/>
<dbReference type="CDD" id="cd07560">
    <property type="entry name" value="Peptidase_S41_CPP"/>
    <property type="match status" value="1"/>
</dbReference>
<dbReference type="OrthoDB" id="9812068at2"/>
<dbReference type="Pfam" id="PF03572">
    <property type="entry name" value="Peptidase_S41"/>
    <property type="match status" value="1"/>
</dbReference>
<dbReference type="GO" id="GO:0030288">
    <property type="term" value="C:outer membrane-bounded periplasmic space"/>
    <property type="evidence" value="ECO:0007669"/>
    <property type="project" value="TreeGrafter"/>
</dbReference>
<dbReference type="RefSeq" id="WP_073039517.1">
    <property type="nucleotide sequence ID" value="NZ_FQUO01000002.1"/>
</dbReference>
<keyword evidence="2 5" id="KW-0645">Protease</keyword>
<dbReference type="GO" id="GO:0004175">
    <property type="term" value="F:endopeptidase activity"/>
    <property type="evidence" value="ECO:0007669"/>
    <property type="project" value="TreeGrafter"/>
</dbReference>
<dbReference type="InterPro" id="IPR041489">
    <property type="entry name" value="PDZ_6"/>
</dbReference>
<evidence type="ECO:0000256" key="5">
    <source>
        <dbReference type="RuleBase" id="RU004404"/>
    </source>
</evidence>
<protein>
    <submittedName>
        <fullName evidence="8">Carboxyl-terminal processing protease</fullName>
    </submittedName>
</protein>
<organism evidence="8 9">
    <name type="scientific">Cnuella takakiae</name>
    <dbReference type="NCBI Taxonomy" id="1302690"/>
    <lineage>
        <taxon>Bacteria</taxon>
        <taxon>Pseudomonadati</taxon>
        <taxon>Bacteroidota</taxon>
        <taxon>Chitinophagia</taxon>
        <taxon>Chitinophagales</taxon>
        <taxon>Chitinophagaceae</taxon>
        <taxon>Cnuella</taxon>
    </lineage>
</organism>
<feature type="transmembrane region" description="Helical" evidence="6">
    <location>
        <begin position="6"/>
        <end position="26"/>
    </location>
</feature>
<keyword evidence="9" id="KW-1185">Reference proteome</keyword>
<dbReference type="GO" id="GO:0006508">
    <property type="term" value="P:proteolysis"/>
    <property type="evidence" value="ECO:0007669"/>
    <property type="project" value="UniProtKB-KW"/>
</dbReference>
<dbReference type="CDD" id="cd06782">
    <property type="entry name" value="cpPDZ_CPP-like"/>
    <property type="match status" value="1"/>
</dbReference>
<dbReference type="InterPro" id="IPR029045">
    <property type="entry name" value="ClpP/crotonase-like_dom_sf"/>
</dbReference>
<dbReference type="NCBIfam" id="TIGR00225">
    <property type="entry name" value="prc"/>
    <property type="match status" value="1"/>
</dbReference>
<evidence type="ECO:0000256" key="4">
    <source>
        <dbReference type="ARBA" id="ARBA00022825"/>
    </source>
</evidence>
<dbReference type="Gene3D" id="3.90.226.10">
    <property type="entry name" value="2-enoyl-CoA Hydratase, Chain A, domain 1"/>
    <property type="match status" value="1"/>
</dbReference>
<dbReference type="PANTHER" id="PTHR32060:SF30">
    <property type="entry name" value="CARBOXY-TERMINAL PROCESSING PROTEASE CTPA"/>
    <property type="match status" value="1"/>
</dbReference>
<dbReference type="SUPFAM" id="SSF52096">
    <property type="entry name" value="ClpP/crotonase"/>
    <property type="match status" value="1"/>
</dbReference>
<dbReference type="STRING" id="1302690.BUE76_13695"/>
<accession>A0A1M4UN05</accession>
<name>A0A1M4UN05_9BACT</name>
<dbReference type="AlphaFoldDB" id="A0A1M4UN05"/>
<keyword evidence="4 5" id="KW-0720">Serine protease</keyword>
<keyword evidence="6" id="KW-0472">Membrane</keyword>
<dbReference type="InterPro" id="IPR004447">
    <property type="entry name" value="Peptidase_S41A"/>
</dbReference>
<keyword evidence="3 5" id="KW-0378">Hydrolase</keyword>
<dbReference type="InterPro" id="IPR005151">
    <property type="entry name" value="Tail-specific_protease"/>
</dbReference>
<evidence type="ECO:0000256" key="3">
    <source>
        <dbReference type="ARBA" id="ARBA00022801"/>
    </source>
</evidence>
<dbReference type="PROSITE" id="PS50106">
    <property type="entry name" value="PDZ"/>
    <property type="match status" value="1"/>
</dbReference>